<protein>
    <submittedName>
        <fullName evidence="1">HAD family hydrolase</fullName>
    </submittedName>
</protein>
<evidence type="ECO:0000313" key="2">
    <source>
        <dbReference type="Proteomes" id="UP000244896"/>
    </source>
</evidence>
<dbReference type="SFLD" id="SFLDS00003">
    <property type="entry name" value="Haloacid_Dehalogenase"/>
    <property type="match status" value="1"/>
</dbReference>
<dbReference type="Pfam" id="PF08282">
    <property type="entry name" value="Hydrolase_3"/>
    <property type="match status" value="1"/>
</dbReference>
<dbReference type="AlphaFoldDB" id="A0A2U8E0S8"/>
<sequence length="263" mass="29950">MIKLVVTDIDGTLVDDNKNLSPDFWETIDQISQKGIIFAVASGRQYYTLAAQFERMKDRMLFIAENGAYASYENREILTVALEPAVVHNFIKIGRAIADTYPVLCGKNSTYVENDNEYFLSVVNHYCARLQRVDDLTQVGDTLLKFSMFDLVDSETHAYPHFKQFERDYKVAPAGKRWLDMTAPDANKGAALRHAQRQLGISPDETLVFGDYLNDLEMMREAKYSYAMKNAHPEIIKAANFVTDRDNNNHGVVDMIRKLCLNA</sequence>
<dbReference type="EMBL" id="CP023004">
    <property type="protein sequence ID" value="AWI08449.1"/>
    <property type="molecule type" value="Genomic_DNA"/>
</dbReference>
<dbReference type="PANTHER" id="PTHR10000">
    <property type="entry name" value="PHOSPHOSERINE PHOSPHATASE"/>
    <property type="match status" value="1"/>
</dbReference>
<proteinExistence type="predicted"/>
<dbReference type="InterPro" id="IPR000150">
    <property type="entry name" value="Cof"/>
</dbReference>
<dbReference type="SUPFAM" id="SSF56784">
    <property type="entry name" value="HAD-like"/>
    <property type="match status" value="1"/>
</dbReference>
<dbReference type="PANTHER" id="PTHR10000:SF53">
    <property type="entry name" value="5-AMINO-6-(5-PHOSPHO-D-RIBITYLAMINO)URACIL PHOSPHATASE YBJI-RELATED"/>
    <property type="match status" value="1"/>
</dbReference>
<keyword evidence="1" id="KW-0378">Hydrolase</keyword>
<gene>
    <name evidence="1" type="ORF">CKA38_03565</name>
</gene>
<dbReference type="InterPro" id="IPR036412">
    <property type="entry name" value="HAD-like_sf"/>
</dbReference>
<dbReference type="GO" id="GO:0005829">
    <property type="term" value="C:cytosol"/>
    <property type="evidence" value="ECO:0007669"/>
    <property type="project" value="TreeGrafter"/>
</dbReference>
<dbReference type="NCBIfam" id="TIGR01484">
    <property type="entry name" value="HAD-SF-IIB"/>
    <property type="match status" value="1"/>
</dbReference>
<dbReference type="NCBIfam" id="TIGR00099">
    <property type="entry name" value="Cof-subfamily"/>
    <property type="match status" value="1"/>
</dbReference>
<keyword evidence="2" id="KW-1185">Reference proteome</keyword>
<dbReference type="Proteomes" id="UP000244896">
    <property type="component" value="Chromosome"/>
</dbReference>
<dbReference type="OrthoDB" id="9781413at2"/>
<dbReference type="InterPro" id="IPR006379">
    <property type="entry name" value="HAD-SF_hydro_IIB"/>
</dbReference>
<dbReference type="InterPro" id="IPR023214">
    <property type="entry name" value="HAD_sf"/>
</dbReference>
<accession>A0A2U8E0S8</accession>
<dbReference type="CDD" id="cd07518">
    <property type="entry name" value="HAD_YbiV-Like"/>
    <property type="match status" value="1"/>
</dbReference>
<dbReference type="GO" id="GO:0000287">
    <property type="term" value="F:magnesium ion binding"/>
    <property type="evidence" value="ECO:0007669"/>
    <property type="project" value="TreeGrafter"/>
</dbReference>
<dbReference type="SFLD" id="SFLDG01140">
    <property type="entry name" value="C2.B:_Phosphomannomutase_and_P"/>
    <property type="match status" value="1"/>
</dbReference>
<dbReference type="KEGG" id="elut:CKA38_03565"/>
<reference evidence="1 2" key="1">
    <citation type="journal article" date="2018" name="Syst. Appl. Microbiol.">
        <title>Ereboglobus luteus gen. nov. sp. nov. from cockroach guts, and new insights into the oxygen relationship of the genera Opitutus and Didymococcus (Verrucomicrobia: Opitutaceae).</title>
        <authorList>
            <person name="Tegtmeier D."/>
            <person name="Belitz A."/>
            <person name="Radek R."/>
            <person name="Heimerl T."/>
            <person name="Brune A."/>
        </authorList>
    </citation>
    <scope>NUCLEOTIDE SEQUENCE [LARGE SCALE GENOMIC DNA]</scope>
    <source>
        <strain evidence="1 2">Ho45</strain>
    </source>
</reference>
<dbReference type="SFLD" id="SFLDG01144">
    <property type="entry name" value="C2.B.4:_PGP_Like"/>
    <property type="match status" value="1"/>
</dbReference>
<name>A0A2U8E0S8_9BACT</name>
<dbReference type="GO" id="GO:0016791">
    <property type="term" value="F:phosphatase activity"/>
    <property type="evidence" value="ECO:0007669"/>
    <property type="project" value="TreeGrafter"/>
</dbReference>
<dbReference type="Gene3D" id="3.30.1240.10">
    <property type="match status" value="1"/>
</dbReference>
<dbReference type="Gene3D" id="3.40.50.1000">
    <property type="entry name" value="HAD superfamily/HAD-like"/>
    <property type="match status" value="1"/>
</dbReference>
<organism evidence="1 2">
    <name type="scientific">Ereboglobus luteus</name>
    <dbReference type="NCBI Taxonomy" id="1796921"/>
    <lineage>
        <taxon>Bacteria</taxon>
        <taxon>Pseudomonadati</taxon>
        <taxon>Verrucomicrobiota</taxon>
        <taxon>Opitutia</taxon>
        <taxon>Opitutales</taxon>
        <taxon>Opitutaceae</taxon>
        <taxon>Ereboglobus</taxon>
    </lineage>
</organism>
<evidence type="ECO:0000313" key="1">
    <source>
        <dbReference type="EMBL" id="AWI08449.1"/>
    </source>
</evidence>
<dbReference type="RefSeq" id="WP_108824257.1">
    <property type="nucleotide sequence ID" value="NZ_CP023004.1"/>
</dbReference>